<sequence length="193" mass="21687">MSGDQPHINKKKKGRVSWDEVNLGEIERNKPMRQKITEPKTPYHPMMDEDGSSSPISGSFDEHHGDAEHAEAIRHALKDIANSSGKNSHRSDAWMSSEDEEDAMEHDDEDSETERSLSFKEQRRAHYDEFLKIKELRRTGSLIEDESNEAEDLGMRKNRQSYSSSSQSVGVKDSGMDEGKTGSTSPPHTANGN</sequence>
<feature type="compositionally biased region" description="Basic and acidic residues" evidence="1">
    <location>
        <begin position="60"/>
        <end position="78"/>
    </location>
</feature>
<dbReference type="InterPro" id="IPR007062">
    <property type="entry name" value="PPI-2"/>
</dbReference>
<evidence type="ECO:0008006" key="3">
    <source>
        <dbReference type="Google" id="ProtNLM"/>
    </source>
</evidence>
<dbReference type="EMBL" id="GISG01119432">
    <property type="protein sequence ID" value="MBA4640508.1"/>
    <property type="molecule type" value="Transcribed_RNA"/>
</dbReference>
<feature type="region of interest" description="Disordered" evidence="1">
    <location>
        <begin position="1"/>
        <end position="193"/>
    </location>
</feature>
<reference evidence="2" key="2">
    <citation type="submission" date="2020-07" db="EMBL/GenBank/DDBJ databases">
        <authorList>
            <person name="Vera ALvarez R."/>
            <person name="Arias-Moreno D.M."/>
            <person name="Jimenez-Jacinto V."/>
            <person name="Jimenez-Bremont J.F."/>
            <person name="Swaminathan K."/>
            <person name="Moose S.P."/>
            <person name="Guerrero-Gonzalez M.L."/>
            <person name="Marino-Ramirez L."/>
            <person name="Landsman D."/>
            <person name="Rodriguez-Kessler M."/>
            <person name="Delgado-Sanchez P."/>
        </authorList>
    </citation>
    <scope>NUCLEOTIDE SEQUENCE</scope>
    <source>
        <tissue evidence="2">Cladode</tissue>
    </source>
</reference>
<reference evidence="2" key="1">
    <citation type="journal article" date="2013" name="J. Plant Res.">
        <title>Effect of fungi and light on seed germination of three Opuntia species from semiarid lands of central Mexico.</title>
        <authorList>
            <person name="Delgado-Sanchez P."/>
            <person name="Jimenez-Bremont J.F."/>
            <person name="Guerrero-Gonzalez Mde L."/>
            <person name="Flores J."/>
        </authorList>
    </citation>
    <scope>NUCLEOTIDE SEQUENCE</scope>
    <source>
        <tissue evidence="2">Cladode</tissue>
    </source>
</reference>
<feature type="compositionally biased region" description="Basic and acidic residues" evidence="1">
    <location>
        <begin position="25"/>
        <end position="38"/>
    </location>
</feature>
<feature type="compositionally biased region" description="Acidic residues" evidence="1">
    <location>
        <begin position="143"/>
        <end position="152"/>
    </location>
</feature>
<feature type="compositionally biased region" description="Polar residues" evidence="1">
    <location>
        <begin position="181"/>
        <end position="193"/>
    </location>
</feature>
<dbReference type="GO" id="GO:0004864">
    <property type="term" value="F:protein phosphatase inhibitor activity"/>
    <property type="evidence" value="ECO:0007669"/>
    <property type="project" value="InterPro"/>
</dbReference>
<dbReference type="PANTHER" id="PTHR12398:SF20">
    <property type="entry name" value="PROTEIN PHOSPHATASE 1 REGULATORY INHIBITOR SUBUNIT 2"/>
    <property type="match status" value="1"/>
</dbReference>
<accession>A0A7C9DKD1</accession>
<organism evidence="2">
    <name type="scientific">Opuntia streptacantha</name>
    <name type="common">Prickly pear cactus</name>
    <name type="synonym">Opuntia cardona</name>
    <dbReference type="NCBI Taxonomy" id="393608"/>
    <lineage>
        <taxon>Eukaryota</taxon>
        <taxon>Viridiplantae</taxon>
        <taxon>Streptophyta</taxon>
        <taxon>Embryophyta</taxon>
        <taxon>Tracheophyta</taxon>
        <taxon>Spermatophyta</taxon>
        <taxon>Magnoliopsida</taxon>
        <taxon>eudicotyledons</taxon>
        <taxon>Gunneridae</taxon>
        <taxon>Pentapetalae</taxon>
        <taxon>Caryophyllales</taxon>
        <taxon>Cactineae</taxon>
        <taxon>Cactaceae</taxon>
        <taxon>Opuntioideae</taxon>
        <taxon>Opuntia</taxon>
    </lineage>
</organism>
<name>A0A7C9DKD1_OPUST</name>
<dbReference type="AlphaFoldDB" id="A0A7C9DKD1"/>
<evidence type="ECO:0000313" key="2">
    <source>
        <dbReference type="EMBL" id="MBA4640508.1"/>
    </source>
</evidence>
<feature type="compositionally biased region" description="Basic and acidic residues" evidence="1">
    <location>
        <begin position="113"/>
        <end position="138"/>
    </location>
</feature>
<dbReference type="GO" id="GO:0009966">
    <property type="term" value="P:regulation of signal transduction"/>
    <property type="evidence" value="ECO:0007669"/>
    <property type="project" value="InterPro"/>
</dbReference>
<dbReference type="Pfam" id="PF04979">
    <property type="entry name" value="IPP-2"/>
    <property type="match status" value="1"/>
</dbReference>
<dbReference type="PANTHER" id="PTHR12398">
    <property type="entry name" value="PROTEIN PHOSPHATASE INHIBITOR"/>
    <property type="match status" value="1"/>
</dbReference>
<proteinExistence type="predicted"/>
<feature type="compositionally biased region" description="Acidic residues" evidence="1">
    <location>
        <begin position="97"/>
        <end position="112"/>
    </location>
</feature>
<evidence type="ECO:0000256" key="1">
    <source>
        <dbReference type="SAM" id="MobiDB-lite"/>
    </source>
</evidence>
<protein>
    <recommendedName>
        <fullName evidence="3">Protein phosphatase inhibitor 2</fullName>
    </recommendedName>
</protein>